<keyword evidence="1" id="KW-0812">Transmembrane</keyword>
<feature type="transmembrane region" description="Helical" evidence="1">
    <location>
        <begin position="149"/>
        <end position="170"/>
    </location>
</feature>
<comment type="caution">
    <text evidence="2">The sequence shown here is derived from an EMBL/GenBank/DDBJ whole genome shotgun (WGS) entry which is preliminary data.</text>
</comment>
<keyword evidence="3" id="KW-1185">Reference proteome</keyword>
<protein>
    <submittedName>
        <fullName evidence="2">Uncharacterized protein</fullName>
    </submittedName>
</protein>
<organism evidence="2 3">
    <name type="scientific">Fredinandcohnia salidurans</name>
    <dbReference type="NCBI Taxonomy" id="2595041"/>
    <lineage>
        <taxon>Bacteria</taxon>
        <taxon>Bacillati</taxon>
        <taxon>Bacillota</taxon>
        <taxon>Bacilli</taxon>
        <taxon>Bacillales</taxon>
        <taxon>Bacillaceae</taxon>
        <taxon>Fredinandcohnia</taxon>
    </lineage>
</organism>
<gene>
    <name evidence="2" type="ORF">ACFSFW_18410</name>
</gene>
<keyword evidence="1" id="KW-1133">Transmembrane helix</keyword>
<evidence type="ECO:0000313" key="3">
    <source>
        <dbReference type="Proteomes" id="UP001597227"/>
    </source>
</evidence>
<proteinExistence type="predicted"/>
<keyword evidence="1" id="KW-0472">Membrane</keyword>
<evidence type="ECO:0000256" key="1">
    <source>
        <dbReference type="SAM" id="Phobius"/>
    </source>
</evidence>
<feature type="transmembrane region" description="Helical" evidence="1">
    <location>
        <begin position="31"/>
        <end position="50"/>
    </location>
</feature>
<feature type="transmembrane region" description="Helical" evidence="1">
    <location>
        <begin position="97"/>
        <end position="117"/>
    </location>
</feature>
<reference evidence="3" key="1">
    <citation type="journal article" date="2019" name="Int. J. Syst. Evol. Microbiol.">
        <title>The Global Catalogue of Microorganisms (GCM) 10K type strain sequencing project: providing services to taxonomists for standard genome sequencing and annotation.</title>
        <authorList>
            <consortium name="The Broad Institute Genomics Platform"/>
            <consortium name="The Broad Institute Genome Sequencing Center for Infectious Disease"/>
            <person name="Wu L."/>
            <person name="Ma J."/>
        </authorList>
    </citation>
    <scope>NUCLEOTIDE SEQUENCE [LARGE SCALE GENOMIC DNA]</scope>
    <source>
        <strain evidence="3">CCUG 15531</strain>
    </source>
</reference>
<sequence>MSLGAWAYLLLFISGLAILGIVYWKVRSGRLFILYFTVAGTTLLFDYFVYLWGKAYVYKLGVLDNELDSHLGAMVNGLVLPSFAVLFVVLRCRWYWSIPLALFFTLIELIFTKWGIFVTYWWIPWYTVAGLAIYFPIARLWWVHLKKKWIQFGTLLLSFYGIFIPLHFLLHAVIDLRTYHIEWLEQVHRGSVLPSQQSLVLFLPFYLLF</sequence>
<feature type="transmembrane region" description="Helical" evidence="1">
    <location>
        <begin position="70"/>
        <end position="90"/>
    </location>
</feature>
<feature type="transmembrane region" description="Helical" evidence="1">
    <location>
        <begin position="123"/>
        <end position="142"/>
    </location>
</feature>
<dbReference type="Proteomes" id="UP001597227">
    <property type="component" value="Unassembled WGS sequence"/>
</dbReference>
<accession>A0ABW4MT00</accession>
<feature type="transmembrane region" description="Helical" evidence="1">
    <location>
        <begin position="6"/>
        <end position="24"/>
    </location>
</feature>
<name>A0ABW4MT00_9BACI</name>
<dbReference type="EMBL" id="JBHUEK010000026">
    <property type="protein sequence ID" value="MFD1780643.1"/>
    <property type="molecule type" value="Genomic_DNA"/>
</dbReference>
<dbReference type="RefSeq" id="WP_388040406.1">
    <property type="nucleotide sequence ID" value="NZ_JBHUEK010000026.1"/>
</dbReference>
<evidence type="ECO:0000313" key="2">
    <source>
        <dbReference type="EMBL" id="MFD1780643.1"/>
    </source>
</evidence>